<sequence>MKKDGAYAVIFDMDGVIVDSEPVYRLWNQELYRQLKISVPEEIKLQLIGGSAKRKWQLIKEHCGLSQTVEELIQYQYESFQGKECCFKDIQFPAVRPLIESLKSNGVRIALASSSDRERINRVITDCGLVHRFDVVVSKEEFADSKPDPEIFLQTAKRLGQAPAQCIVIEDSTNGLLAATRAGMKKVGVKHPSIPMDLSLADVTIDSLEQLSPTILGEMV</sequence>
<dbReference type="SFLD" id="SFLDG01129">
    <property type="entry name" value="C1.5:_HAD__Beta-PGM__Phosphata"/>
    <property type="match status" value="1"/>
</dbReference>
<dbReference type="SFLD" id="SFLDG01135">
    <property type="entry name" value="C1.5.6:_HAD__Beta-PGM__Phospha"/>
    <property type="match status" value="1"/>
</dbReference>
<dbReference type="SFLD" id="SFLDS00003">
    <property type="entry name" value="Haloacid_Dehalogenase"/>
    <property type="match status" value="1"/>
</dbReference>
<dbReference type="SUPFAM" id="SSF56784">
    <property type="entry name" value="HAD-like"/>
    <property type="match status" value="1"/>
</dbReference>
<evidence type="ECO:0008006" key="3">
    <source>
        <dbReference type="Google" id="ProtNLM"/>
    </source>
</evidence>
<dbReference type="InterPro" id="IPR036412">
    <property type="entry name" value="HAD-like_sf"/>
</dbReference>
<dbReference type="InterPro" id="IPR006439">
    <property type="entry name" value="HAD-SF_hydro_IA"/>
</dbReference>
<gene>
    <name evidence="1" type="ORF">CHH72_14530</name>
</gene>
<dbReference type="Gene3D" id="1.10.150.240">
    <property type="entry name" value="Putative phosphatase, domain 2"/>
    <property type="match status" value="1"/>
</dbReference>
<dbReference type="InterPro" id="IPR023198">
    <property type="entry name" value="PGP-like_dom2"/>
</dbReference>
<proteinExistence type="predicted"/>
<dbReference type="PANTHER" id="PTHR18901:SF38">
    <property type="entry name" value="PSEUDOURIDINE-5'-PHOSPHATASE"/>
    <property type="match status" value="1"/>
</dbReference>
<dbReference type="Pfam" id="PF00702">
    <property type="entry name" value="Hydrolase"/>
    <property type="match status" value="1"/>
</dbReference>
<dbReference type="PRINTS" id="PR00413">
    <property type="entry name" value="HADHALOGNASE"/>
</dbReference>
<protein>
    <recommendedName>
        <fullName evidence="3">HAD family phosphatase</fullName>
    </recommendedName>
</protein>
<dbReference type="Gene3D" id="3.40.50.1000">
    <property type="entry name" value="HAD superfamily/HAD-like"/>
    <property type="match status" value="1"/>
</dbReference>
<evidence type="ECO:0000313" key="2">
    <source>
        <dbReference type="Proteomes" id="UP000216207"/>
    </source>
</evidence>
<name>A0A268NX27_SHOCL</name>
<dbReference type="Proteomes" id="UP000216207">
    <property type="component" value="Unassembled WGS sequence"/>
</dbReference>
<dbReference type="PANTHER" id="PTHR18901">
    <property type="entry name" value="2-DEOXYGLUCOSE-6-PHOSPHATE PHOSPHATASE 2"/>
    <property type="match status" value="1"/>
</dbReference>
<dbReference type="NCBIfam" id="TIGR01509">
    <property type="entry name" value="HAD-SF-IA-v3"/>
    <property type="match status" value="1"/>
</dbReference>
<dbReference type="AlphaFoldDB" id="A0A268NX27"/>
<organism evidence="1 2">
    <name type="scientific">Shouchella clausii</name>
    <name type="common">Alkalihalobacillus clausii</name>
    <dbReference type="NCBI Taxonomy" id="79880"/>
    <lineage>
        <taxon>Bacteria</taxon>
        <taxon>Bacillati</taxon>
        <taxon>Bacillota</taxon>
        <taxon>Bacilli</taxon>
        <taxon>Bacillales</taxon>
        <taxon>Bacillaceae</taxon>
        <taxon>Shouchella</taxon>
    </lineage>
</organism>
<dbReference type="InterPro" id="IPR023214">
    <property type="entry name" value="HAD_sf"/>
</dbReference>
<dbReference type="NCBIfam" id="TIGR01549">
    <property type="entry name" value="HAD-SF-IA-v1"/>
    <property type="match status" value="1"/>
</dbReference>
<comment type="caution">
    <text evidence="1">The sequence shown here is derived from an EMBL/GenBank/DDBJ whole genome shotgun (WGS) entry which is preliminary data.</text>
</comment>
<dbReference type="EMBL" id="NPCC01000023">
    <property type="protein sequence ID" value="PAE88062.1"/>
    <property type="molecule type" value="Genomic_DNA"/>
</dbReference>
<evidence type="ECO:0000313" key="1">
    <source>
        <dbReference type="EMBL" id="PAE88062.1"/>
    </source>
</evidence>
<accession>A0A268NX27</accession>
<reference evidence="1 2" key="1">
    <citation type="submission" date="2017-07" db="EMBL/GenBank/DDBJ databases">
        <title>Isolation and whole genome analysis of endospore-forming bacteria from heroin.</title>
        <authorList>
            <person name="Kalinowski J."/>
            <person name="Ahrens B."/>
            <person name="Al-Dilaimi A."/>
            <person name="Winkler A."/>
            <person name="Wibberg D."/>
            <person name="Schleenbecker U."/>
            <person name="Ruckert C."/>
            <person name="Wolfel R."/>
            <person name="Grass G."/>
        </authorList>
    </citation>
    <scope>NUCLEOTIDE SEQUENCE [LARGE SCALE GENOMIC DNA]</scope>
    <source>
        <strain evidence="1 2">7539</strain>
    </source>
</reference>
<dbReference type="RefSeq" id="WP_095326864.1">
    <property type="nucleotide sequence ID" value="NZ_NPCC01000023.1"/>
</dbReference>